<dbReference type="InterPro" id="IPR036864">
    <property type="entry name" value="Zn2-C6_fun-type_DNA-bd_sf"/>
</dbReference>
<dbReference type="PANTHER" id="PTHR11599">
    <property type="entry name" value="PROTEASOME SUBUNIT ALPHA/BETA"/>
    <property type="match status" value="1"/>
</dbReference>
<dbReference type="Proteomes" id="UP000830671">
    <property type="component" value="Chromosome 2"/>
</dbReference>
<dbReference type="InterPro" id="IPR023332">
    <property type="entry name" value="Proteasome_alpha-type"/>
</dbReference>
<dbReference type="PROSITE" id="PS51475">
    <property type="entry name" value="PROTEASOME_ALPHA_2"/>
    <property type="match status" value="1"/>
</dbReference>
<keyword evidence="4" id="KW-0539">Nucleus</keyword>
<dbReference type="EMBL" id="CP019474">
    <property type="protein sequence ID" value="UQC78519.1"/>
    <property type="molecule type" value="Genomic_DNA"/>
</dbReference>
<accession>A0A9Q8WCP6</accession>
<evidence type="ECO:0000256" key="5">
    <source>
        <dbReference type="PROSITE-ProRule" id="PRU00808"/>
    </source>
</evidence>
<keyword evidence="2" id="KW-0963">Cytoplasm</keyword>
<dbReference type="GeneID" id="73338023"/>
<dbReference type="GO" id="GO:0019773">
    <property type="term" value="C:proteasome core complex, alpha-subunit complex"/>
    <property type="evidence" value="ECO:0007669"/>
    <property type="project" value="UniProtKB-UniRule"/>
</dbReference>
<keyword evidence="9" id="KW-1185">Reference proteome</keyword>
<dbReference type="Gene3D" id="4.10.240.10">
    <property type="entry name" value="Zn(2)-C6 fungal-type DNA-binding domain"/>
    <property type="match status" value="1"/>
</dbReference>
<feature type="region of interest" description="Disordered" evidence="6">
    <location>
        <begin position="56"/>
        <end position="85"/>
    </location>
</feature>
<dbReference type="InterPro" id="IPR050115">
    <property type="entry name" value="Proteasome_alpha"/>
</dbReference>
<evidence type="ECO:0000256" key="3">
    <source>
        <dbReference type="ARBA" id="ARBA00022942"/>
    </source>
</evidence>
<dbReference type="NCBIfam" id="NF003075">
    <property type="entry name" value="PRK03996.1"/>
    <property type="match status" value="1"/>
</dbReference>
<dbReference type="RefSeq" id="XP_049140156.1">
    <property type="nucleotide sequence ID" value="XM_049283013.1"/>
</dbReference>
<dbReference type="PROSITE" id="PS00463">
    <property type="entry name" value="ZN2_CY6_FUNGAL_1"/>
    <property type="match status" value="1"/>
</dbReference>
<reference evidence="8" key="1">
    <citation type="journal article" date="2021" name="Mol. Plant Microbe Interact.">
        <title>Complete Genome Sequence of the Plant-Pathogenic Fungus Colletotrichum lupini.</title>
        <authorList>
            <person name="Baroncelli R."/>
            <person name="Pensec F."/>
            <person name="Da Lio D."/>
            <person name="Boufleur T."/>
            <person name="Vicente I."/>
            <person name="Sarrocco S."/>
            <person name="Picot A."/>
            <person name="Baraldi E."/>
            <person name="Sukno S."/>
            <person name="Thon M."/>
            <person name="Le Floch G."/>
        </authorList>
    </citation>
    <scope>NUCLEOTIDE SEQUENCE</scope>
    <source>
        <strain evidence="8">IMI 504893</strain>
    </source>
</reference>
<dbReference type="FunFam" id="3.60.20.10:FF:000004">
    <property type="entry name" value="Proteasome subunit alpha type-4"/>
    <property type="match status" value="1"/>
</dbReference>
<dbReference type="AlphaFoldDB" id="A0A9Q8WCP6"/>
<dbReference type="GO" id="GO:0006511">
    <property type="term" value="P:ubiquitin-dependent protein catabolic process"/>
    <property type="evidence" value="ECO:0007669"/>
    <property type="project" value="InterPro"/>
</dbReference>
<name>A0A9Q8WCP6_9PEZI</name>
<evidence type="ECO:0000313" key="8">
    <source>
        <dbReference type="EMBL" id="UQC78519.1"/>
    </source>
</evidence>
<dbReference type="SMART" id="SM00066">
    <property type="entry name" value="GAL4"/>
    <property type="match status" value="1"/>
</dbReference>
<organism evidence="8 9">
    <name type="scientific">Colletotrichum lupini</name>
    <dbReference type="NCBI Taxonomy" id="145971"/>
    <lineage>
        <taxon>Eukaryota</taxon>
        <taxon>Fungi</taxon>
        <taxon>Dikarya</taxon>
        <taxon>Ascomycota</taxon>
        <taxon>Pezizomycotina</taxon>
        <taxon>Sordariomycetes</taxon>
        <taxon>Hypocreomycetidae</taxon>
        <taxon>Glomerellales</taxon>
        <taxon>Glomerellaceae</taxon>
        <taxon>Colletotrichum</taxon>
        <taxon>Colletotrichum acutatum species complex</taxon>
    </lineage>
</organism>
<dbReference type="GO" id="GO:0008270">
    <property type="term" value="F:zinc ion binding"/>
    <property type="evidence" value="ECO:0007669"/>
    <property type="project" value="InterPro"/>
</dbReference>
<dbReference type="KEGG" id="clup:CLUP02_03996"/>
<sequence>MVGVRGKYKGCETCRARRVKCDNERPHCRKCIDSGRECAGYEREMVFITATIDDAGRCSSHPPRQVQSSSSRSSRRSQTVDEVPRLVPTEPLMPAWDDLVSVSDNGVVYSIQIAALHTRFQNILRGPEGQSQVKFRMALPPYSPVDMETWDNGCNMDLNAQNMVSLLPSGNDNGAPEGLCVFLFEQNPSFLVTNGMTPWSVPQEHMDVVKKLGPEQFRQFPAHHYFVRVYRCNAIILALLHRKTTFLSSFEWCTTPWEQHPKTFLDRLFDIIAGLPGIFSRVDRTVPFAATLQRRLKAQELLESCLEIERRLEEWESYARAPTAEHPYAYWIEEPDDPDAQQLPFADNFAFKDGASSVMFLYHWMTLLLLHRCIECLHHTIFQPIIEDFPNMYPDLPPNLQINLGRYQQRREFASRICRALDFALSTTVQPDMLVAPLAVAMEFYREINASSRDGELEIMWCESFRLRLTSKGHDIANVLSQLATRSVCLTIEKGSNGSDQNMVEEDIGGLPPHILPCIVNIKVLIYTQPGRCCLPELLAGAPGAFQPFPRQQAPKLRQTCSLPLLTLPYLTTPSTLDRPHLFNHGDCPTTSKQIVNPLTTTHISDNPSLNQSVTMASGYDRALSVFSPDGHVFQVEYAGEAVKRGTCAVGVKGTDVVVLGCEKRSAMKLQDTRITPSKIQLLDTHVCLAFAGLNADARILVDKARLEAQSHRLTVEDPASIEYMTKYVAGVQQRYTQSGGVRPFGISTLIVGFDSGSKVPRLYQTEPSGIFSAWKANAIGRSSKTVREFLERNYKEDMDREATIRLAIKSLLEVVQTGAKNIEIALMAPGKTIEMLPVEEIENHVKSIEQEKQEEAAKKKTGRTPGTGSAAILTRGSGSGDGDE</sequence>
<dbReference type="CDD" id="cd00067">
    <property type="entry name" value="GAL4"/>
    <property type="match status" value="1"/>
</dbReference>
<feature type="compositionally biased region" description="Low complexity" evidence="6">
    <location>
        <begin position="59"/>
        <end position="72"/>
    </location>
</feature>
<feature type="region of interest" description="Disordered" evidence="6">
    <location>
        <begin position="852"/>
        <end position="885"/>
    </location>
</feature>
<dbReference type="GO" id="GO:0000981">
    <property type="term" value="F:DNA-binding transcription factor activity, RNA polymerase II-specific"/>
    <property type="evidence" value="ECO:0007669"/>
    <property type="project" value="InterPro"/>
</dbReference>
<feature type="domain" description="Zn(2)-C6 fungal-type" evidence="7">
    <location>
        <begin position="10"/>
        <end position="38"/>
    </location>
</feature>
<gene>
    <name evidence="8" type="ORF">CLUP02_03996</name>
</gene>
<dbReference type="GO" id="GO:0005737">
    <property type="term" value="C:cytoplasm"/>
    <property type="evidence" value="ECO:0007669"/>
    <property type="project" value="UniProtKB-SubCell"/>
</dbReference>
<evidence type="ECO:0000256" key="2">
    <source>
        <dbReference type="ARBA" id="ARBA00022490"/>
    </source>
</evidence>
<dbReference type="InterPro" id="IPR000426">
    <property type="entry name" value="Proteasome_asu_N"/>
</dbReference>
<dbReference type="Pfam" id="PF00227">
    <property type="entry name" value="Proteasome"/>
    <property type="match status" value="1"/>
</dbReference>
<dbReference type="Pfam" id="PF00172">
    <property type="entry name" value="Zn_clus"/>
    <property type="match status" value="1"/>
</dbReference>
<evidence type="ECO:0000259" key="7">
    <source>
        <dbReference type="PROSITE" id="PS50048"/>
    </source>
</evidence>
<evidence type="ECO:0000313" key="9">
    <source>
        <dbReference type="Proteomes" id="UP000830671"/>
    </source>
</evidence>
<dbReference type="InterPro" id="IPR029055">
    <property type="entry name" value="Ntn_hydrolases_N"/>
</dbReference>
<dbReference type="InterPro" id="IPR001353">
    <property type="entry name" value="Proteasome_sua/b"/>
</dbReference>
<dbReference type="SUPFAM" id="SSF56235">
    <property type="entry name" value="N-terminal nucleophile aminohydrolases (Ntn hydrolases)"/>
    <property type="match status" value="1"/>
</dbReference>
<dbReference type="SUPFAM" id="SSF57701">
    <property type="entry name" value="Zn2/Cys6 DNA-binding domain"/>
    <property type="match status" value="1"/>
</dbReference>
<evidence type="ECO:0000256" key="1">
    <source>
        <dbReference type="ARBA" id="ARBA00004496"/>
    </source>
</evidence>
<keyword evidence="3 5" id="KW-0647">Proteasome</keyword>
<evidence type="ECO:0000256" key="6">
    <source>
        <dbReference type="SAM" id="MobiDB-lite"/>
    </source>
</evidence>
<protein>
    <recommendedName>
        <fullName evidence="7">Zn(2)-C6 fungal-type domain-containing protein</fullName>
    </recommendedName>
</protein>
<dbReference type="Gene3D" id="3.60.20.10">
    <property type="entry name" value="Glutamine Phosphoribosylpyrophosphate, subunit 1, domain 1"/>
    <property type="match status" value="1"/>
</dbReference>
<comment type="subcellular location">
    <subcellularLocation>
        <location evidence="1">Cytoplasm</location>
    </subcellularLocation>
</comment>
<dbReference type="CDD" id="cd03755">
    <property type="entry name" value="proteasome_alpha_type_7"/>
    <property type="match status" value="1"/>
</dbReference>
<comment type="similarity">
    <text evidence="5">Belongs to the peptidase T1A family.</text>
</comment>
<dbReference type="SMART" id="SM00948">
    <property type="entry name" value="Proteasome_A_N"/>
    <property type="match status" value="1"/>
</dbReference>
<dbReference type="InterPro" id="IPR001138">
    <property type="entry name" value="Zn2Cys6_DnaBD"/>
</dbReference>
<dbReference type="PROSITE" id="PS00388">
    <property type="entry name" value="PROTEASOME_ALPHA_1"/>
    <property type="match status" value="1"/>
</dbReference>
<proteinExistence type="inferred from homology"/>
<dbReference type="Pfam" id="PF10584">
    <property type="entry name" value="Proteasome_A_N"/>
    <property type="match status" value="1"/>
</dbReference>
<evidence type="ECO:0000256" key="4">
    <source>
        <dbReference type="ARBA" id="ARBA00023242"/>
    </source>
</evidence>
<dbReference type="PROSITE" id="PS50048">
    <property type="entry name" value="ZN2_CY6_FUNGAL_2"/>
    <property type="match status" value="1"/>
</dbReference>